<proteinExistence type="predicted"/>
<sequence length="60" mass="7053">MTVTVDGKTSVQDLGCDFKIPSVFDSSTGNEEFTSDYDFFSFLELFRNREWRKLYALNKR</sequence>
<reference evidence="1 2" key="1">
    <citation type="journal article" date="2018" name="Mol. Biol. Evol.">
        <title>Analysis of the draft genome of the red seaweed Gracilariopsis chorda provides insights into genome size evolution in Rhodophyta.</title>
        <authorList>
            <person name="Lee J."/>
            <person name="Yang E.C."/>
            <person name="Graf L."/>
            <person name="Yang J.H."/>
            <person name="Qiu H."/>
            <person name="Zel Zion U."/>
            <person name="Chan C.X."/>
            <person name="Stephens T.G."/>
            <person name="Weber A.P.M."/>
            <person name="Boo G.H."/>
            <person name="Boo S.M."/>
            <person name="Kim K.M."/>
            <person name="Shin Y."/>
            <person name="Jung M."/>
            <person name="Lee S.J."/>
            <person name="Yim H.S."/>
            <person name="Lee J.H."/>
            <person name="Bhattacharya D."/>
            <person name="Yoon H.S."/>
        </authorList>
    </citation>
    <scope>NUCLEOTIDE SEQUENCE [LARGE SCALE GENOMIC DNA]</scope>
    <source>
        <strain evidence="1 2">SKKU-2015</strain>
        <tissue evidence="1">Whole body</tissue>
    </source>
</reference>
<dbReference type="AlphaFoldDB" id="A0A2V3IKS4"/>
<keyword evidence="2" id="KW-1185">Reference proteome</keyword>
<evidence type="ECO:0000313" key="1">
    <source>
        <dbReference type="EMBL" id="PXF42686.1"/>
    </source>
</evidence>
<evidence type="ECO:0000313" key="2">
    <source>
        <dbReference type="Proteomes" id="UP000247409"/>
    </source>
</evidence>
<name>A0A2V3IKS4_9FLOR</name>
<gene>
    <name evidence="1" type="ORF">BWQ96_07572</name>
</gene>
<comment type="caution">
    <text evidence="1">The sequence shown here is derived from an EMBL/GenBank/DDBJ whole genome shotgun (WGS) entry which is preliminary data.</text>
</comment>
<protein>
    <submittedName>
        <fullName evidence="1">Uncharacterized protein</fullName>
    </submittedName>
</protein>
<accession>A0A2V3IKS4</accession>
<organism evidence="1 2">
    <name type="scientific">Gracilariopsis chorda</name>
    <dbReference type="NCBI Taxonomy" id="448386"/>
    <lineage>
        <taxon>Eukaryota</taxon>
        <taxon>Rhodophyta</taxon>
        <taxon>Florideophyceae</taxon>
        <taxon>Rhodymeniophycidae</taxon>
        <taxon>Gracilariales</taxon>
        <taxon>Gracilariaceae</taxon>
        <taxon>Gracilariopsis</taxon>
    </lineage>
</organism>
<dbReference type="Proteomes" id="UP000247409">
    <property type="component" value="Unassembled WGS sequence"/>
</dbReference>
<dbReference type="EMBL" id="NBIV01000153">
    <property type="protein sequence ID" value="PXF42686.1"/>
    <property type="molecule type" value="Genomic_DNA"/>
</dbReference>